<gene>
    <name evidence="3" type="ORF">PEDI_23170</name>
</gene>
<dbReference type="InterPro" id="IPR026444">
    <property type="entry name" value="Secre_tail"/>
</dbReference>
<dbReference type="Proteomes" id="UP001310022">
    <property type="component" value="Unassembled WGS sequence"/>
</dbReference>
<feature type="signal peptide" evidence="1">
    <location>
        <begin position="1"/>
        <end position="26"/>
    </location>
</feature>
<evidence type="ECO:0000259" key="2">
    <source>
        <dbReference type="Pfam" id="PF21544"/>
    </source>
</evidence>
<dbReference type="AlphaFoldDB" id="A0AAN5AJL1"/>
<reference evidence="3 4" key="1">
    <citation type="submission" date="2021-12" db="EMBL/GenBank/DDBJ databases">
        <title>Genome sequencing of bacteria with rrn-lacking chromosome and rrn-plasmid.</title>
        <authorList>
            <person name="Anda M."/>
            <person name="Iwasaki W."/>
        </authorList>
    </citation>
    <scope>NUCLEOTIDE SEQUENCE [LARGE SCALE GENOMIC DNA]</scope>
    <source>
        <strain evidence="3 4">NBRC 15940</strain>
    </source>
</reference>
<accession>A0AAN5AJL1</accession>
<dbReference type="RefSeq" id="WP_338237228.1">
    <property type="nucleotide sequence ID" value="NZ_BQKE01000001.1"/>
</dbReference>
<comment type="caution">
    <text evidence="3">The sequence shown here is derived from an EMBL/GenBank/DDBJ whole genome shotgun (WGS) entry which is preliminary data.</text>
</comment>
<dbReference type="SUPFAM" id="SSF63825">
    <property type="entry name" value="YWTD domain"/>
    <property type="match status" value="1"/>
</dbReference>
<keyword evidence="4" id="KW-1185">Reference proteome</keyword>
<evidence type="ECO:0000313" key="4">
    <source>
        <dbReference type="Proteomes" id="UP001310022"/>
    </source>
</evidence>
<protein>
    <submittedName>
        <fullName evidence="3">ABC transporter substrate-binding protein</fullName>
    </submittedName>
</protein>
<proteinExistence type="predicted"/>
<sequence>MKRKSRLRKRIRSSIFAVFFGWAAQAQDIPTGSWRTHFNYLKATLVAEGPNEVYCATANSLFYFDQTAGELSPVTAADGLSENTFTSLAYDARHQQWLIGYASGGIDVISPESIQTFSAIKDDPRPVNKEIRNFIFRGDTTIAILPYGAILFDVDRGNVIASVRDLSPEGEFLEVFDGTLKGDSLILATASGLLGNDLTGQSNIQDFNSWRRYAQEWSHPEAATQAVTSDGNQLFWAEANNLFTYAEGVQTIGQSGQSVTDLQFQQKLQVVDGLSIYEWENQELKTIEAGVLAPQQIAGSENLLWIADHEQGLVRKQGDQEEALTPSGISTPIPFQIKSNHQNILSFVGGYNNGVPAGNAGAFDVFDQGRWQNFDSWPSGVEVNDIVDGAWVVAEEAWYLATMGNGLWKVDVEGNFEQVEVPGLSNNSRLSAFTDDRFGNLWLAQYNASPALWVKAPQEEWKSLSSESLVISEILVHPFQNVLMCRLDPERSSGLYVYDFENQQSKILNTSNVSALPDANILDMDFDVMGNLWLATPEGIIFLPNTDYFNGSISAVRPISNGFPIFNGKQVNTVAVDGGNRKWLGADDGLFLYSKPITDFSSNSDIELISEFNRDNSPLPANKILKLADESRSGEVFILTEAGMVSFRSDASAGISPQGEVKIFPNPVRASFSGPVTINQLSADATVKITDLSGRLLFETVANGGTASWNGSTASGAPVGPGIYLVWVAQEDGTDAAVGKVAVIN</sequence>
<keyword evidence="1" id="KW-0732">Signal</keyword>
<dbReference type="Pfam" id="PF21544">
    <property type="entry name" value="PorZ_N_b_propeller"/>
    <property type="match status" value="1"/>
</dbReference>
<dbReference type="InterPro" id="IPR015943">
    <property type="entry name" value="WD40/YVTN_repeat-like_dom_sf"/>
</dbReference>
<dbReference type="SUPFAM" id="SSF63829">
    <property type="entry name" value="Calcium-dependent phosphotriesterase"/>
    <property type="match status" value="1"/>
</dbReference>
<dbReference type="Gene3D" id="2.60.40.4070">
    <property type="match status" value="1"/>
</dbReference>
<feature type="chain" id="PRO_5042885937" evidence="1">
    <location>
        <begin position="27"/>
        <end position="745"/>
    </location>
</feature>
<dbReference type="NCBIfam" id="TIGR04183">
    <property type="entry name" value="Por_Secre_tail"/>
    <property type="match status" value="1"/>
</dbReference>
<dbReference type="EMBL" id="BQKE01000001">
    <property type="protein sequence ID" value="GJM61765.1"/>
    <property type="molecule type" value="Genomic_DNA"/>
</dbReference>
<evidence type="ECO:0000256" key="1">
    <source>
        <dbReference type="SAM" id="SignalP"/>
    </source>
</evidence>
<name>A0AAN5AJL1_9BACT</name>
<evidence type="ECO:0000313" key="3">
    <source>
        <dbReference type="EMBL" id="GJM61765.1"/>
    </source>
</evidence>
<dbReference type="InterPro" id="IPR048954">
    <property type="entry name" value="PorZ_N"/>
</dbReference>
<organism evidence="3 4">
    <name type="scientific">Persicobacter diffluens</name>
    <dbReference type="NCBI Taxonomy" id="981"/>
    <lineage>
        <taxon>Bacteria</taxon>
        <taxon>Pseudomonadati</taxon>
        <taxon>Bacteroidota</taxon>
        <taxon>Cytophagia</taxon>
        <taxon>Cytophagales</taxon>
        <taxon>Persicobacteraceae</taxon>
        <taxon>Persicobacter</taxon>
    </lineage>
</organism>
<feature type="domain" description="PorZ N-terminal beta-propeller" evidence="2">
    <location>
        <begin position="53"/>
        <end position="211"/>
    </location>
</feature>
<dbReference type="Gene3D" id="2.130.10.10">
    <property type="entry name" value="YVTN repeat-like/Quinoprotein amine dehydrogenase"/>
    <property type="match status" value="2"/>
</dbReference>